<accession>A0A0V1Q6H3</accession>
<dbReference type="PANTHER" id="PTHR23148:SF0">
    <property type="entry name" value="SERINE_ARGININE REPETITIVE MATRIX PROTEIN 1"/>
    <property type="match status" value="1"/>
</dbReference>
<gene>
    <name evidence="8" type="ORF">AC631_00003</name>
</gene>
<protein>
    <recommendedName>
        <fullName evidence="2">U1 small nuclear ribonucleoprotein component SNU71</fullName>
    </recommendedName>
</protein>
<organism evidence="8 9">
    <name type="scientific">Debaryomyces fabryi</name>
    <dbReference type="NCBI Taxonomy" id="58627"/>
    <lineage>
        <taxon>Eukaryota</taxon>
        <taxon>Fungi</taxon>
        <taxon>Dikarya</taxon>
        <taxon>Ascomycota</taxon>
        <taxon>Saccharomycotina</taxon>
        <taxon>Pichiomycetes</taxon>
        <taxon>Debaryomycetaceae</taxon>
        <taxon>Debaryomyces</taxon>
    </lineage>
</organism>
<proteinExistence type="inferred from homology"/>
<dbReference type="RefSeq" id="XP_015470234.1">
    <property type="nucleotide sequence ID" value="XM_015608833.1"/>
</dbReference>
<dbReference type="Gene3D" id="1.20.1390.10">
    <property type="entry name" value="PWI domain"/>
    <property type="match status" value="1"/>
</dbReference>
<dbReference type="InterPro" id="IPR002483">
    <property type="entry name" value="PWI_dom"/>
</dbReference>
<evidence type="ECO:0000313" key="9">
    <source>
        <dbReference type="Proteomes" id="UP000054251"/>
    </source>
</evidence>
<evidence type="ECO:0000256" key="1">
    <source>
        <dbReference type="ARBA" id="ARBA00005544"/>
    </source>
</evidence>
<dbReference type="EMBL" id="LMYN01000001">
    <property type="protein sequence ID" value="KSA04132.1"/>
    <property type="molecule type" value="Genomic_DNA"/>
</dbReference>
<dbReference type="InterPro" id="IPR052225">
    <property type="entry name" value="Ser/Arg_repetitive_matrix"/>
</dbReference>
<keyword evidence="4" id="KW-0747">Spliceosome</keyword>
<keyword evidence="4" id="KW-0508">mRNA splicing</keyword>
<feature type="domain" description="PWI" evidence="7">
    <location>
        <begin position="23"/>
        <end position="122"/>
    </location>
</feature>
<feature type="compositionally biased region" description="Basic and acidic residues" evidence="6">
    <location>
        <begin position="125"/>
        <end position="140"/>
    </location>
</feature>
<evidence type="ECO:0000256" key="6">
    <source>
        <dbReference type="SAM" id="MobiDB-lite"/>
    </source>
</evidence>
<evidence type="ECO:0000256" key="2">
    <source>
        <dbReference type="ARBA" id="ARBA00014280"/>
    </source>
</evidence>
<dbReference type="GeneID" id="26837012"/>
<dbReference type="PROSITE" id="PS51025">
    <property type="entry name" value="PWI"/>
    <property type="match status" value="1"/>
</dbReference>
<feature type="region of interest" description="Disordered" evidence="6">
    <location>
        <begin position="125"/>
        <end position="221"/>
    </location>
</feature>
<sequence>MSYRVQKVDDEFVSNKNKKDKAGVKYPKKFSKKVSMAKVNFSVVEKWIGDTLNEQLPDDDVVIDYVSELLQAEDQPDIKMIHLQMQDFLGKEQAMNFCETLWDMLMSAQDDPDGIPAQLLEQRRKEYEEGQDRDRVEKPKTNYNRSGAGKSGIIQTNLNKDRGRSYGNYEQNRRDSHRNTRDDRDRDPKDIRTSKSTRYRDDRKERSYKLTDYQEYDSKKR</sequence>
<dbReference type="GO" id="GO:0006397">
    <property type="term" value="P:mRNA processing"/>
    <property type="evidence" value="ECO:0007669"/>
    <property type="project" value="UniProtKB-KW"/>
</dbReference>
<dbReference type="GO" id="GO:0005681">
    <property type="term" value="C:spliceosomal complex"/>
    <property type="evidence" value="ECO:0007669"/>
    <property type="project" value="UniProtKB-KW"/>
</dbReference>
<dbReference type="InterPro" id="IPR036483">
    <property type="entry name" value="PWI_dom_sf"/>
</dbReference>
<evidence type="ECO:0000256" key="5">
    <source>
        <dbReference type="ARBA" id="ARBA00025004"/>
    </source>
</evidence>
<comment type="function">
    <text evidence="5">Component of the U1 snRNP particle, which recognizes and binds the 5'-splice site of pre-mRNA. Together with other non-snRNP factors, U1 snRNP forms the spliceosomal commitment complex, that targets pre-mRNA to the splicing pathway.</text>
</comment>
<keyword evidence="3" id="KW-0507">mRNA processing</keyword>
<dbReference type="SMART" id="SM00311">
    <property type="entry name" value="PWI"/>
    <property type="match status" value="1"/>
</dbReference>
<name>A0A0V1Q6H3_9ASCO</name>
<reference evidence="8 9" key="1">
    <citation type="submission" date="2015-11" db="EMBL/GenBank/DDBJ databases">
        <title>The genome of Debaryomyces fabryi.</title>
        <authorList>
            <person name="Tafer H."/>
            <person name="Lopandic K."/>
        </authorList>
    </citation>
    <scope>NUCLEOTIDE SEQUENCE [LARGE SCALE GENOMIC DNA]</scope>
    <source>
        <strain evidence="8 9">CBS 789</strain>
    </source>
</reference>
<dbReference type="AlphaFoldDB" id="A0A0V1Q6H3"/>
<dbReference type="GO" id="GO:0003723">
    <property type="term" value="F:RNA binding"/>
    <property type="evidence" value="ECO:0007669"/>
    <property type="project" value="TreeGrafter"/>
</dbReference>
<dbReference type="GO" id="GO:0048024">
    <property type="term" value="P:regulation of mRNA splicing, via spliceosome"/>
    <property type="evidence" value="ECO:0007669"/>
    <property type="project" value="TreeGrafter"/>
</dbReference>
<comment type="caution">
    <text evidence="8">The sequence shown here is derived from an EMBL/GenBank/DDBJ whole genome shotgun (WGS) entry which is preliminary data.</text>
</comment>
<evidence type="ECO:0000256" key="3">
    <source>
        <dbReference type="ARBA" id="ARBA00022664"/>
    </source>
</evidence>
<dbReference type="SUPFAM" id="SSF101233">
    <property type="entry name" value="PWI domain"/>
    <property type="match status" value="1"/>
</dbReference>
<dbReference type="OrthoDB" id="163257at2759"/>
<comment type="similarity">
    <text evidence="1">Belongs to the SNU71 family.</text>
</comment>
<dbReference type="Pfam" id="PF01480">
    <property type="entry name" value="PWI"/>
    <property type="match status" value="1"/>
</dbReference>
<feature type="compositionally biased region" description="Basic and acidic residues" evidence="6">
    <location>
        <begin position="171"/>
        <end position="209"/>
    </location>
</feature>
<dbReference type="PANTHER" id="PTHR23148">
    <property type="entry name" value="SERINE/ARGININE REGULATED NUCLEAR MATRIX PROTEIN"/>
    <property type="match status" value="1"/>
</dbReference>
<evidence type="ECO:0000259" key="7">
    <source>
        <dbReference type="PROSITE" id="PS51025"/>
    </source>
</evidence>
<dbReference type="Proteomes" id="UP000054251">
    <property type="component" value="Unassembled WGS sequence"/>
</dbReference>
<evidence type="ECO:0000313" key="8">
    <source>
        <dbReference type="EMBL" id="KSA04132.1"/>
    </source>
</evidence>
<evidence type="ECO:0000256" key="4">
    <source>
        <dbReference type="ARBA" id="ARBA00022728"/>
    </source>
</evidence>
<keyword evidence="9" id="KW-1185">Reference proteome</keyword>